<dbReference type="KEGG" id="dcr:108193525"/>
<gene>
    <name evidence="8" type="ORF">DCAR_0730013</name>
</gene>
<dbReference type="InterPro" id="IPR022003">
    <property type="entry name" value="RST"/>
</dbReference>
<dbReference type="Pfam" id="PF12174">
    <property type="entry name" value="RST"/>
    <property type="match status" value="1"/>
</dbReference>
<evidence type="ECO:0000256" key="3">
    <source>
        <dbReference type="ARBA" id="ARBA00023016"/>
    </source>
</evidence>
<protein>
    <recommendedName>
        <fullName evidence="10">Poly [ADP-ribose] polymerase</fullName>
    </recommendedName>
</protein>
<accession>A0AAF0XP40</accession>
<dbReference type="InterPro" id="IPR044964">
    <property type="entry name" value="RCD1/SRO1-5"/>
</dbReference>
<dbReference type="PANTHER" id="PTHR32263:SF12">
    <property type="entry name" value="INACTIVE POLY [ADP-RIBOSE] POLYMERASE SRO4-RELATED"/>
    <property type="match status" value="1"/>
</dbReference>
<dbReference type="PANTHER" id="PTHR32263">
    <property type="entry name" value="INACTIVE POLY [ADP-RIBOSE] POLYMERASE SRO4-RELATED"/>
    <property type="match status" value="1"/>
</dbReference>
<evidence type="ECO:0000259" key="7">
    <source>
        <dbReference type="PROSITE" id="PS51879"/>
    </source>
</evidence>
<feature type="region of interest" description="Disordered" evidence="5">
    <location>
        <begin position="28"/>
        <end position="47"/>
    </location>
</feature>
<dbReference type="PROSITE" id="PS51879">
    <property type="entry name" value="RST"/>
    <property type="match status" value="1"/>
</dbReference>
<keyword evidence="2" id="KW-0217">Developmental protein</keyword>
<dbReference type="AlphaFoldDB" id="A0AAF0XP40"/>
<evidence type="ECO:0000313" key="8">
    <source>
        <dbReference type="EMBL" id="WOH10544.1"/>
    </source>
</evidence>
<dbReference type="GO" id="GO:0003950">
    <property type="term" value="F:NAD+ poly-ADP-ribosyltransferase activity"/>
    <property type="evidence" value="ECO:0007669"/>
    <property type="project" value="InterPro"/>
</dbReference>
<reference evidence="8" key="2">
    <citation type="submission" date="2022-03" db="EMBL/GenBank/DDBJ databases">
        <title>Draft title - Genomic analysis of global carrot germplasm unveils the trajectory of domestication and the origin of high carotenoid orange carrot.</title>
        <authorList>
            <person name="Iorizzo M."/>
            <person name="Ellison S."/>
            <person name="Senalik D."/>
            <person name="Macko-Podgorni A."/>
            <person name="Grzebelus D."/>
            <person name="Bostan H."/>
            <person name="Rolling W."/>
            <person name="Curaba J."/>
            <person name="Simon P."/>
        </authorList>
    </citation>
    <scope>NUCLEOTIDE SEQUENCE</scope>
    <source>
        <tissue evidence="8">Leaf</tissue>
    </source>
</reference>
<name>A0AAF0XP40_DAUCS</name>
<organism evidence="8 9">
    <name type="scientific">Daucus carota subsp. sativus</name>
    <name type="common">Carrot</name>
    <dbReference type="NCBI Taxonomy" id="79200"/>
    <lineage>
        <taxon>Eukaryota</taxon>
        <taxon>Viridiplantae</taxon>
        <taxon>Streptophyta</taxon>
        <taxon>Embryophyta</taxon>
        <taxon>Tracheophyta</taxon>
        <taxon>Spermatophyta</taxon>
        <taxon>Magnoliopsida</taxon>
        <taxon>eudicotyledons</taxon>
        <taxon>Gunneridae</taxon>
        <taxon>Pentapetalae</taxon>
        <taxon>asterids</taxon>
        <taxon>campanulids</taxon>
        <taxon>Apiales</taxon>
        <taxon>Apiaceae</taxon>
        <taxon>Apioideae</taxon>
        <taxon>Scandiceae</taxon>
        <taxon>Daucinae</taxon>
        <taxon>Daucus</taxon>
        <taxon>Daucus sect. Daucus</taxon>
    </lineage>
</organism>
<evidence type="ECO:0000256" key="2">
    <source>
        <dbReference type="ARBA" id="ARBA00022473"/>
    </source>
</evidence>
<keyword evidence="4" id="KW-0539">Nucleus</keyword>
<dbReference type="InterPro" id="IPR012317">
    <property type="entry name" value="Poly(ADP-ribose)pol_cat_dom"/>
</dbReference>
<feature type="domain" description="PARP catalytic" evidence="6">
    <location>
        <begin position="56"/>
        <end position="277"/>
    </location>
</feature>
<dbReference type="GO" id="GO:0005634">
    <property type="term" value="C:nucleus"/>
    <property type="evidence" value="ECO:0007669"/>
    <property type="project" value="UniProtKB-SubCell"/>
</dbReference>
<dbReference type="PROSITE" id="PS51059">
    <property type="entry name" value="PARP_CATALYTIC"/>
    <property type="match status" value="1"/>
</dbReference>
<evidence type="ECO:0000256" key="4">
    <source>
        <dbReference type="ARBA" id="ARBA00023242"/>
    </source>
</evidence>
<evidence type="ECO:0000313" key="9">
    <source>
        <dbReference type="Proteomes" id="UP000077755"/>
    </source>
</evidence>
<keyword evidence="9" id="KW-1185">Reference proteome</keyword>
<feature type="domain" description="RST" evidence="7">
    <location>
        <begin position="271"/>
        <end position="342"/>
    </location>
</feature>
<dbReference type="EMBL" id="CP093349">
    <property type="protein sequence ID" value="WOH10544.1"/>
    <property type="molecule type" value="Genomic_DNA"/>
</dbReference>
<evidence type="ECO:0000259" key="6">
    <source>
        <dbReference type="PROSITE" id="PS51059"/>
    </source>
</evidence>
<comment type="subcellular location">
    <subcellularLocation>
        <location evidence="1">Nucleus</location>
    </subcellularLocation>
</comment>
<keyword evidence="3" id="KW-0346">Stress response</keyword>
<dbReference type="Proteomes" id="UP000077755">
    <property type="component" value="Chromosome 7"/>
</dbReference>
<evidence type="ECO:0008006" key="10">
    <source>
        <dbReference type="Google" id="ProtNLM"/>
    </source>
</evidence>
<dbReference type="Gene3D" id="3.90.228.10">
    <property type="match status" value="1"/>
</dbReference>
<proteinExistence type="predicted"/>
<dbReference type="Pfam" id="PF00644">
    <property type="entry name" value="PARP"/>
    <property type="match status" value="1"/>
</dbReference>
<reference evidence="8" key="1">
    <citation type="journal article" date="2016" name="Nat. Genet.">
        <title>A high-quality carrot genome assembly provides new insights into carotenoid accumulation and asterid genome evolution.</title>
        <authorList>
            <person name="Iorizzo M."/>
            <person name="Ellison S."/>
            <person name="Senalik D."/>
            <person name="Zeng P."/>
            <person name="Satapoomin P."/>
            <person name="Huang J."/>
            <person name="Bowman M."/>
            <person name="Iovene M."/>
            <person name="Sanseverino W."/>
            <person name="Cavagnaro P."/>
            <person name="Yildiz M."/>
            <person name="Macko-Podgorni A."/>
            <person name="Moranska E."/>
            <person name="Grzebelus E."/>
            <person name="Grzebelus D."/>
            <person name="Ashrafi H."/>
            <person name="Zheng Z."/>
            <person name="Cheng S."/>
            <person name="Spooner D."/>
            <person name="Van Deynze A."/>
            <person name="Simon P."/>
        </authorList>
    </citation>
    <scope>NUCLEOTIDE SEQUENCE</scope>
    <source>
        <tissue evidence="8">Leaf</tissue>
    </source>
</reference>
<dbReference type="SUPFAM" id="SSF56399">
    <property type="entry name" value="ADP-ribosylation"/>
    <property type="match status" value="1"/>
</dbReference>
<sequence>MINISLGLASDENREIYNFENRVVQSHGFEHDSEPETDHEDQESSVSDCESMVVGGSTKSEFESSGEKLVSLNEEDKLYKTIAERLLVGLRDLGLDAQVESVCRNFFAGFTFQARFQAFRVFQKALERKNGGANVKYAWYGGRKDEIIKILAHGFGHCRQGDGTEGSYGTGVYLSPFCAPVESVQAAVEDDDGLRYLLLCRVLLGRVELVRPGSQQYHPSSSEFDSGVDSLECPKKIIVWANQMNTHIMPEFLVTFTAQPCSKGHQRTQIRKPTSPWMPFPSLISTLAKVLPPDATNLIMKYHRDNRDNKISRQELIQRVRQIAGDNLLATVIRSFRNKYYEASTVNTPSKLQQQRKGRVSACRVKN</sequence>
<evidence type="ECO:0000256" key="5">
    <source>
        <dbReference type="SAM" id="MobiDB-lite"/>
    </source>
</evidence>
<evidence type="ECO:0000256" key="1">
    <source>
        <dbReference type="ARBA" id="ARBA00004123"/>
    </source>
</evidence>